<evidence type="ECO:0000313" key="4">
    <source>
        <dbReference type="EMBL" id="KAF8704228.1"/>
    </source>
</evidence>
<accession>A0A835BYI7</accession>
<evidence type="ECO:0000259" key="2">
    <source>
        <dbReference type="Pfam" id="PF07250"/>
    </source>
</evidence>
<keyword evidence="5" id="KW-1185">Reference proteome</keyword>
<comment type="caution">
    <text evidence="4">The sequence shown here is derived from an EMBL/GenBank/DDBJ whole genome shotgun (WGS) entry which is preliminary data.</text>
</comment>
<dbReference type="InterPro" id="IPR014756">
    <property type="entry name" value="Ig_E-set"/>
</dbReference>
<dbReference type="OrthoDB" id="2019572at2759"/>
<evidence type="ECO:0000259" key="3">
    <source>
        <dbReference type="Pfam" id="PF09118"/>
    </source>
</evidence>
<organism evidence="4 5">
    <name type="scientific">Digitaria exilis</name>
    <dbReference type="NCBI Taxonomy" id="1010633"/>
    <lineage>
        <taxon>Eukaryota</taxon>
        <taxon>Viridiplantae</taxon>
        <taxon>Streptophyta</taxon>
        <taxon>Embryophyta</taxon>
        <taxon>Tracheophyta</taxon>
        <taxon>Spermatophyta</taxon>
        <taxon>Magnoliopsida</taxon>
        <taxon>Liliopsida</taxon>
        <taxon>Poales</taxon>
        <taxon>Poaceae</taxon>
        <taxon>PACMAD clade</taxon>
        <taxon>Panicoideae</taxon>
        <taxon>Panicodae</taxon>
        <taxon>Paniceae</taxon>
        <taxon>Anthephorinae</taxon>
        <taxon>Digitaria</taxon>
    </lineage>
</organism>
<dbReference type="Pfam" id="PF07250">
    <property type="entry name" value="Glyoxal_oxid_N"/>
    <property type="match status" value="1"/>
</dbReference>
<dbReference type="SUPFAM" id="SSF81296">
    <property type="entry name" value="E set domains"/>
    <property type="match status" value="1"/>
</dbReference>
<gene>
    <name evidence="4" type="ORF">HU200_031726</name>
</gene>
<dbReference type="CDD" id="cd02851">
    <property type="entry name" value="E_set_GO_C"/>
    <property type="match status" value="1"/>
</dbReference>
<dbReference type="Gene3D" id="2.130.10.80">
    <property type="entry name" value="Galactose oxidase/kelch, beta-propeller"/>
    <property type="match status" value="1"/>
</dbReference>
<reference evidence="4" key="1">
    <citation type="submission" date="2020-07" db="EMBL/GenBank/DDBJ databases">
        <title>Genome sequence and genetic diversity analysis of an under-domesticated orphan crop, white fonio (Digitaria exilis).</title>
        <authorList>
            <person name="Bennetzen J.L."/>
            <person name="Chen S."/>
            <person name="Ma X."/>
            <person name="Wang X."/>
            <person name="Yssel A.E.J."/>
            <person name="Chaluvadi S.R."/>
            <person name="Johnson M."/>
            <person name="Gangashetty P."/>
            <person name="Hamidou F."/>
            <person name="Sanogo M.D."/>
            <person name="Zwaenepoel A."/>
            <person name="Wallace J."/>
            <person name="Van De Peer Y."/>
            <person name="Van Deynze A."/>
        </authorList>
    </citation>
    <scope>NUCLEOTIDE SEQUENCE</scope>
    <source>
        <tissue evidence="4">Leaves</tissue>
    </source>
</reference>
<protein>
    <recommendedName>
        <fullName evidence="6">Galactose oxidase</fullName>
    </recommendedName>
</protein>
<proteinExistence type="predicted"/>
<evidence type="ECO:0000313" key="5">
    <source>
        <dbReference type="Proteomes" id="UP000636709"/>
    </source>
</evidence>
<dbReference type="Gene3D" id="2.60.40.10">
    <property type="entry name" value="Immunoglobulins"/>
    <property type="match status" value="1"/>
</dbReference>
<dbReference type="AlphaFoldDB" id="A0A835BYI7"/>
<dbReference type="InterPro" id="IPR011043">
    <property type="entry name" value="Gal_Oxase/kelch_b-propeller"/>
</dbReference>
<evidence type="ECO:0000256" key="1">
    <source>
        <dbReference type="ARBA" id="ARBA00022729"/>
    </source>
</evidence>
<keyword evidence="1" id="KW-0732">Signal</keyword>
<dbReference type="Pfam" id="PF09118">
    <property type="entry name" value="GO-like_E_set"/>
    <property type="match status" value="1"/>
</dbReference>
<feature type="domain" description="Galactose oxidase-like Early set" evidence="3">
    <location>
        <begin position="476"/>
        <end position="593"/>
    </location>
</feature>
<dbReference type="InterPro" id="IPR009880">
    <property type="entry name" value="Glyoxal_oxidase_N"/>
</dbReference>
<dbReference type="EMBL" id="JACEFO010001776">
    <property type="protein sequence ID" value="KAF8704228.1"/>
    <property type="molecule type" value="Genomic_DNA"/>
</dbReference>
<dbReference type="InterPro" id="IPR037293">
    <property type="entry name" value="Gal_Oxidase_central_sf"/>
</dbReference>
<sequence>MSQALKHTTHHKHLSLAATTMDLIGFPHLVLLILACSGAIAPATSSSGGSWELLQDSVGVSAMHMQLLHNDRVILFDRTNFGASNLTFPPGHPCRNNTRDQALPGGDCTAHSVEYDVASNTFRALSIFTDTWCSSGYVAPDGTLVQTGGWGDGIRKVRLMPACSGSADVATCDWSEKPTDPDVLAAGRWYATNQKLPDGGAIILGGRDQPNYEFYPKAADDPTTTTTLPLQFLSDTSSNSMYLYPFVHLSPGGNLFVFSNNRAILFDYKSGAVVRAFPTLGDGAPRNNPNAGSSVLLPLKPNATEGAEVLVCGGAPASSNDAVAKGRGFPPALTTCGRIKITGDDPNPSWVVEEMPSPRVMGDMILLPNGEVLIVNGATDGVAGWDSANTFNPTPVIYRPDLPVGTNRFEEQRPMGTPRQRTYHASAVLLRDGRVLVGGSNPHQFYVFGDGVKFPTELSLEAFSPYYLDASNDERRPSIVDPSPSSPVSVGYGGQLALLFRVPVRDTVVSVTMVAPSFTTHSFAQNQRLLFLEVQVSKAQKLPVVGGGAVLPADDAYAASVTMPASKVLAPPGYYMVFVVNGRIPSQGIWVHIQ</sequence>
<dbReference type="SUPFAM" id="SSF50965">
    <property type="entry name" value="Galactose oxidase, central domain"/>
    <property type="match status" value="1"/>
</dbReference>
<dbReference type="InterPro" id="IPR013783">
    <property type="entry name" value="Ig-like_fold"/>
</dbReference>
<name>A0A835BYI7_9POAL</name>
<feature type="domain" description="Glyoxal oxidase N-terminal" evidence="2">
    <location>
        <begin position="63"/>
        <end position="467"/>
    </location>
</feature>
<evidence type="ECO:0008006" key="6">
    <source>
        <dbReference type="Google" id="ProtNLM"/>
    </source>
</evidence>
<dbReference type="InterPro" id="IPR015202">
    <property type="entry name" value="GO-like_E_set"/>
</dbReference>
<dbReference type="PANTHER" id="PTHR32208:SF64">
    <property type="entry name" value="GALACTOSE OXIDASE-LIKE EARLY SET DOMAIN-CONTAINING PROTEIN"/>
    <property type="match status" value="1"/>
</dbReference>
<dbReference type="Proteomes" id="UP000636709">
    <property type="component" value="Unassembled WGS sequence"/>
</dbReference>
<dbReference type="PANTHER" id="PTHR32208">
    <property type="entry name" value="SECRETED PROTEIN-RELATED"/>
    <property type="match status" value="1"/>
</dbReference>